<dbReference type="AlphaFoldDB" id="A0A7W5C120"/>
<comment type="caution">
    <text evidence="1">The sequence shown here is derived from an EMBL/GenBank/DDBJ whole genome shotgun (WGS) entry which is preliminary data.</text>
</comment>
<accession>A0A7W5C120</accession>
<dbReference type="RefSeq" id="WP_183389159.1">
    <property type="nucleotide sequence ID" value="NZ_JACHXM010000027.1"/>
</dbReference>
<name>A0A7W5C120_9GAMM</name>
<reference evidence="1 2" key="1">
    <citation type="submission" date="2020-08" db="EMBL/GenBank/DDBJ databases">
        <title>Genomic Encyclopedia of Type Strains, Phase III (KMG-III): the genomes of soil and plant-associated and newly described type strains.</title>
        <authorList>
            <person name="Whitman W."/>
        </authorList>
    </citation>
    <scope>NUCLEOTIDE SEQUENCE [LARGE SCALE GENOMIC DNA]</scope>
    <source>
        <strain evidence="1 2">CECT 5995</strain>
    </source>
</reference>
<proteinExistence type="predicted"/>
<gene>
    <name evidence="1" type="ORF">FHR96_003701</name>
</gene>
<organism evidence="1 2">
    <name type="scientific">Halomonas organivorans</name>
    <dbReference type="NCBI Taxonomy" id="257772"/>
    <lineage>
        <taxon>Bacteria</taxon>
        <taxon>Pseudomonadati</taxon>
        <taxon>Pseudomonadota</taxon>
        <taxon>Gammaproteobacteria</taxon>
        <taxon>Oceanospirillales</taxon>
        <taxon>Halomonadaceae</taxon>
        <taxon>Halomonas</taxon>
    </lineage>
</organism>
<sequence>MSIKRILQAIGGERLDLCSQSELLEIIELADIAHDLGGGHYDVLRCCHSEGPVRDGDVPSKAHRDDLLEVGAIAKVVVRGEDGFNACTYRGRELMKAMEALPPVAPGRD</sequence>
<evidence type="ECO:0000313" key="1">
    <source>
        <dbReference type="EMBL" id="MBB3142799.1"/>
    </source>
</evidence>
<keyword evidence="2" id="KW-1185">Reference proteome</keyword>
<protein>
    <submittedName>
        <fullName evidence="1">Uncharacterized protein</fullName>
    </submittedName>
</protein>
<dbReference type="EMBL" id="JACHXM010000027">
    <property type="protein sequence ID" value="MBB3142799.1"/>
    <property type="molecule type" value="Genomic_DNA"/>
</dbReference>
<evidence type="ECO:0000313" key="2">
    <source>
        <dbReference type="Proteomes" id="UP000525987"/>
    </source>
</evidence>
<dbReference type="Proteomes" id="UP000525987">
    <property type="component" value="Unassembled WGS sequence"/>
</dbReference>